<name>A0A4Z2IF50_9TELE</name>
<reference evidence="4 5" key="1">
    <citation type="submission" date="2019-03" db="EMBL/GenBank/DDBJ databases">
        <title>First draft genome of Liparis tanakae, snailfish: a comprehensive survey of snailfish specific genes.</title>
        <authorList>
            <person name="Kim W."/>
            <person name="Song I."/>
            <person name="Jeong J.-H."/>
            <person name="Kim D."/>
            <person name="Kim S."/>
            <person name="Ryu S."/>
            <person name="Song J.Y."/>
            <person name="Lee S.K."/>
        </authorList>
    </citation>
    <scope>NUCLEOTIDE SEQUENCE [LARGE SCALE GENOMIC DNA]</scope>
    <source>
        <tissue evidence="4">Muscle</tissue>
    </source>
</reference>
<accession>A0A4Z2IF50</accession>
<organism evidence="4 5">
    <name type="scientific">Liparis tanakae</name>
    <name type="common">Tanaka's snailfish</name>
    <dbReference type="NCBI Taxonomy" id="230148"/>
    <lineage>
        <taxon>Eukaryota</taxon>
        <taxon>Metazoa</taxon>
        <taxon>Chordata</taxon>
        <taxon>Craniata</taxon>
        <taxon>Vertebrata</taxon>
        <taxon>Euteleostomi</taxon>
        <taxon>Actinopterygii</taxon>
        <taxon>Neopterygii</taxon>
        <taxon>Teleostei</taxon>
        <taxon>Neoteleostei</taxon>
        <taxon>Acanthomorphata</taxon>
        <taxon>Eupercaria</taxon>
        <taxon>Perciformes</taxon>
        <taxon>Cottioidei</taxon>
        <taxon>Cottales</taxon>
        <taxon>Liparidae</taxon>
        <taxon>Liparis</taxon>
    </lineage>
</organism>
<gene>
    <name evidence="4" type="primary">Itsn1_1</name>
    <name evidence="4" type="ORF">EYF80_013715</name>
</gene>
<comment type="subcellular location">
    <subcellularLocation>
        <location evidence="1">Cytoplasm</location>
    </subcellularLocation>
</comment>
<evidence type="ECO:0000313" key="4">
    <source>
        <dbReference type="EMBL" id="TNN75952.1"/>
    </source>
</evidence>
<evidence type="ECO:0000313" key="5">
    <source>
        <dbReference type="Proteomes" id="UP000314294"/>
    </source>
</evidence>
<dbReference type="Proteomes" id="UP000314294">
    <property type="component" value="Unassembled WGS sequence"/>
</dbReference>
<proteinExistence type="predicted"/>
<dbReference type="SUPFAM" id="SSF50729">
    <property type="entry name" value="PH domain-like"/>
    <property type="match status" value="1"/>
</dbReference>
<evidence type="ECO:0000256" key="1">
    <source>
        <dbReference type="ARBA" id="ARBA00004496"/>
    </source>
</evidence>
<dbReference type="PANTHER" id="PTHR46006">
    <property type="entry name" value="RHO GUANINE NUCLEOTIDE EXCHANGE FACTOR AT 64C, ISOFORM A"/>
    <property type="match status" value="1"/>
</dbReference>
<dbReference type="Gene3D" id="2.30.29.30">
    <property type="entry name" value="Pleckstrin-homology domain (PH domain)/Phosphotyrosine-binding domain (PTB)"/>
    <property type="match status" value="1"/>
</dbReference>
<keyword evidence="2" id="KW-0963">Cytoplasm</keyword>
<sequence length="190" mass="21947">MYQLVFNSVTNCLGPRKFLHSGKLFKAKSSKELYGFLFNDFLLLTQVTKPLGWSGSDKVFSSKTHLQYRMYKTPIFLNEVLVKLPTDPSGDEPLFHISHIDRVYTLRAESVNERTAWVQKIKAASELFIETEKKKREKAYLDFLGRTEIRLAEIKKDQGSKGPITKRLLLHEVPTGEIVVRLDLQLFEEP</sequence>
<dbReference type="PANTHER" id="PTHR46006:SF9">
    <property type="entry name" value="INTERSECTIN-1"/>
    <property type="match status" value="1"/>
</dbReference>
<dbReference type="FunFam" id="2.30.29.30:FF:000069">
    <property type="entry name" value="Intersectin 1"/>
    <property type="match status" value="1"/>
</dbReference>
<dbReference type="OrthoDB" id="2015333at2759"/>
<evidence type="ECO:0000256" key="2">
    <source>
        <dbReference type="ARBA" id="ARBA00022490"/>
    </source>
</evidence>
<dbReference type="InterPro" id="IPR011993">
    <property type="entry name" value="PH-like_dom_sf"/>
</dbReference>
<feature type="domain" description="PH" evidence="3">
    <location>
        <begin position="17"/>
        <end position="126"/>
    </location>
</feature>
<dbReference type="Pfam" id="PF16652">
    <property type="entry name" value="PH_13"/>
    <property type="match status" value="1"/>
</dbReference>
<keyword evidence="5" id="KW-1185">Reference proteome</keyword>
<dbReference type="CDD" id="cd13264">
    <property type="entry name" value="PH_ITSN"/>
    <property type="match status" value="1"/>
</dbReference>
<protein>
    <submittedName>
        <fullName evidence="4">Intersectin-1</fullName>
    </submittedName>
</protein>
<dbReference type="PROSITE" id="PS50003">
    <property type="entry name" value="PH_DOMAIN"/>
    <property type="match status" value="1"/>
</dbReference>
<dbReference type="AlphaFoldDB" id="A0A4Z2IF50"/>
<dbReference type="GO" id="GO:0035025">
    <property type="term" value="P:positive regulation of Rho protein signal transduction"/>
    <property type="evidence" value="ECO:0007669"/>
    <property type="project" value="TreeGrafter"/>
</dbReference>
<dbReference type="EMBL" id="SRLO01000097">
    <property type="protein sequence ID" value="TNN75952.1"/>
    <property type="molecule type" value="Genomic_DNA"/>
</dbReference>
<dbReference type="GO" id="GO:0005737">
    <property type="term" value="C:cytoplasm"/>
    <property type="evidence" value="ECO:0007669"/>
    <property type="project" value="UniProtKB-SubCell"/>
</dbReference>
<dbReference type="SMART" id="SM00233">
    <property type="entry name" value="PH"/>
    <property type="match status" value="1"/>
</dbReference>
<comment type="caution">
    <text evidence="4">The sequence shown here is derived from an EMBL/GenBank/DDBJ whole genome shotgun (WGS) entry which is preliminary data.</text>
</comment>
<evidence type="ECO:0000259" key="3">
    <source>
        <dbReference type="PROSITE" id="PS50003"/>
    </source>
</evidence>
<dbReference type="InterPro" id="IPR001849">
    <property type="entry name" value="PH_domain"/>
</dbReference>
<dbReference type="InterPro" id="IPR051480">
    <property type="entry name" value="Endocytic_GEF_Adapter"/>
</dbReference>